<dbReference type="PROSITE" id="PS00608">
    <property type="entry name" value="GLYCOSYL_HYDROL_F2_2"/>
    <property type="match status" value="1"/>
</dbReference>
<dbReference type="GO" id="GO:0003677">
    <property type="term" value="F:DNA binding"/>
    <property type="evidence" value="ECO:0007669"/>
    <property type="project" value="InterPro"/>
</dbReference>
<dbReference type="Pfam" id="PF01055">
    <property type="entry name" value="Glyco_hydro_31_2nd"/>
    <property type="match status" value="1"/>
</dbReference>
<dbReference type="PANTHER" id="PTHR42732:SF1">
    <property type="entry name" value="BETA-MANNOSIDASE"/>
    <property type="match status" value="1"/>
</dbReference>
<dbReference type="Gene3D" id="2.60.40.10">
    <property type="entry name" value="Immunoglobulins"/>
    <property type="match status" value="4"/>
</dbReference>
<dbReference type="Pfam" id="PF04773">
    <property type="entry name" value="FecR"/>
    <property type="match status" value="1"/>
</dbReference>
<dbReference type="Pfam" id="PF02836">
    <property type="entry name" value="Glyco_hydro_2_C"/>
    <property type="match status" value="1"/>
</dbReference>
<dbReference type="PRINTS" id="PR00132">
    <property type="entry name" value="GLHYDRLASE2"/>
</dbReference>
<sequence length="2374" mass="262493">MSGRRVAGPVLPESGFLNGWAVFASDFAACGSVIALGGPFEVLRGPAEAVLSAIAFSSGASPVPDDNSRRFMEMLTAHQRDIYCYVNMLLAGSSATPDVVQDTNIDLWSNMDLFDFERPFLPWAMKFAYNRVLAHRKARGRSRLVFSDEFVQALSDDCNADPVGADERLGALRNCLQRLPDDHRKLVTERYQGALSVNTLAARLGLTPNSVSAQLYRIRRSLAKCIEARLPGLRKLLDIALSGAQTDNEALELRELLDQRPDLRPAVAEQLRVHSLLQWEMARPSSDDAGSLCGPAAVAEPAPRADVSRRAWGVWIVTLAAALGGVMLWSALPRGGAATASIGQITPGADLRLATNTSAVVDADGLVPGVLGIDAGSLAIKFASGVEMDITGPAECEVLSGMRVRLTHGQATAQVPRWARGFTIETPDVGVVDLGTRFGVAREPNGKTDVVVFEGEVDLKSLPSNTAKPFERRLVQGEAARIDRDGAMERVFQVHGDWTGNGWSTSRPAGHETLISAVWDNLWASKSVSYYQVLPGGLVEDAPAYVDHPHEWNGIDESGLPDFLRGAEYVRTVNDFRYLGELAIQLEIAQDANLYVLFDQRVAAPAWLKAAFEDTGEQVGLDEDAWHGNPGFTVETGAGRSIDNTFSVWRRSPRHVRRRRDAPLSGRPFEPAAPHAACAAAASQPSTTRRDNHDATTMTRTLPMRRLLIATLAACSVFGAGASSHGQALGDLVDVADEFQAPYATHFVAEDLVAYDADSGQGAIRWRRHERRPSLSFNKIDTPLARAEATEFPGSEYDRDPVLPFELTLVSDRTIRLRLNARDLPIEPRDSPMLTAPPQPGGEWKAERTDGGVVYKSPHAVVKLSFKPWRVTLCDASGNELTSTRRLGEPTSFSAPPGFSFARSGRDMSRSFAAATTLAHDERIFGCGESFTRFDKRGQRVIAMTRDAMGAQSPRMYKPIPFYLSSRGYGVFVHTSTPTTFDFGRDFDATNVAYVGDEQLDLFLFVGDPAQVVEEYTALTGRSPQPPLWSFGLWMSRITYKSEDEVRDVTRKLREHRIPCDVVHLDTGWFETDWQCDYQFSASRFDDPRQMIADLRDDGFRVCLWQLPYFTSKNRLYDEARRAGLFVKNRGGRVPAEDGVLDFTNPDAVAWYTEKLRGLLELGVGAIKVDFGEDAPLDGLYASGRTGWHERNLYPLRYNRVVSDLTAEANGERIIWARSAWAGSQRYPLHWGGDAENTYSAMAASLRAGLSLGLCGFTYWSHDAGGFVERAPRELYARWLAMAALGSHTRCHGAPPREPWEYDPEFVDLFRETIEMRYRLIPYLVAQSKAAGEAGAPLIRPLLFAYPDDPTSWSIDDQYMLGEDLLVAPLFDDGRRRSVYLPPGQWVDYQTGKPYDGSAWRTITAGRVPIVVLVRRGAKLPLAPVAQHTGEIDWDAVETTVFEPGVGAEAREQDFNRGWKFHRGDPADAQQVVFDDVAWQDVRTPHDWAIAGPFDPNGDGGTGKLPWRGVGWYRKWLMLDRREEGSQVYLDFDGVMASPRVYVNGELVGEWDYGYTPFRVDITRHVRFGRANVVAVRVDTTRLYSRWYPGAGIYRQVALVVSPPLHLSHHGTQITTPTISDDEAVVVVASELENHQAKNRDAEVVVRLVGPDGAVASELAESVEVVAHDKAVVEHRFRLADPRRWDVDDPALYTAQTELRVAGHTVERRETRFGVREFAFTPDDGFWLNGRRVPIRGVNLHHDLGPLGAAFNRRAAERQLDIMREMGVNALRTAHNPPAQEVLDLCDERGIVVWDELFDKWDGTAGRVDGEPGFDGFMQRHAASLVRRDRNHPSVVVWSVGNEIGNQPYDAEGKSRERLRTARDAFRVHDTSRPVALGCFIPQTADSDILADLDLTGWNYQRRYARFRDRFPQTPILYSETASALSTRGWYELPLPNSKCDYPSVPQVNAYEFSSAPWSDLAEVEFERLRKDSYLAGEFVWTGFDYLGEPTPFPSQARSSYFGIVDLVGLPKDRYYLYRSHWRPDVSTVHLAPHWNWSGLEGVGVPVTLYTNGDSAELFLNGRSLGVRNKGERPAALEDLAASASATASTHADGRSAANALAAGKGRGWRPEPDDPSPLFEVDLREPRPLRTIVLEFPKESKLYGLRVEASDDGEAWETLFAKRASLEPRWGGVNELIVRTDATAQRLRVVFGPCLEGASPALDRFAAYADDFESEYYLPTYDYRLRWNEVPYEPGELRAVAYKDGQEIGSTSVRTAGPPARLALTPDRAEIVSDGEDVSFITVSAVDADGNVCPLADNALALSLVGPGKIAGADAGDPLSVDPLQDNRVTLFHGQAVIVVRADEGLGGNLSLRVSTPGLPEASVLLSAGRPAE</sequence>
<dbReference type="InterPro" id="IPR032311">
    <property type="entry name" value="DUF4982"/>
</dbReference>
<dbReference type="Pfam" id="PF00703">
    <property type="entry name" value="Glyco_hydro_2"/>
    <property type="match status" value="1"/>
</dbReference>
<dbReference type="InterPro" id="IPR013325">
    <property type="entry name" value="RNA_pol_sigma_r2"/>
</dbReference>
<dbReference type="NCBIfam" id="TIGR02937">
    <property type="entry name" value="sigma70-ECF"/>
    <property type="match status" value="1"/>
</dbReference>
<evidence type="ECO:0000256" key="2">
    <source>
        <dbReference type="ARBA" id="ARBA00007806"/>
    </source>
</evidence>
<dbReference type="InterPro" id="IPR014331">
    <property type="entry name" value="RNA_pol_sigma70_ECF_RHOBA"/>
</dbReference>
<dbReference type="Pfam" id="PF13802">
    <property type="entry name" value="Gal_mutarotas_2"/>
    <property type="match status" value="1"/>
</dbReference>
<evidence type="ECO:0000259" key="6">
    <source>
        <dbReference type="PROSITE" id="PS50022"/>
    </source>
</evidence>
<dbReference type="OrthoDB" id="440381at2759"/>
<comment type="similarity">
    <text evidence="2">Belongs to the glycosyl hydrolase 31 family.</text>
</comment>
<dbReference type="InterPro" id="IPR000322">
    <property type="entry name" value="Glyco_hydro_31_TIM"/>
</dbReference>
<gene>
    <name evidence="7" type="ORF">SPIL2461_LOCUS18205</name>
</gene>
<accession>A0A812W4B4</accession>
<feature type="region of interest" description="Disordered" evidence="5">
    <location>
        <begin position="828"/>
        <end position="849"/>
    </location>
</feature>
<dbReference type="GO" id="GO:0006352">
    <property type="term" value="P:DNA-templated transcription initiation"/>
    <property type="evidence" value="ECO:0007669"/>
    <property type="project" value="InterPro"/>
</dbReference>
<dbReference type="InterPro" id="IPR025887">
    <property type="entry name" value="Glyco_hydro_31_N_dom"/>
</dbReference>
<dbReference type="InterPro" id="IPR013780">
    <property type="entry name" value="Glyco_hydro_b"/>
</dbReference>
<evidence type="ECO:0000256" key="4">
    <source>
        <dbReference type="ARBA" id="ARBA00023295"/>
    </source>
</evidence>
<dbReference type="Gene3D" id="2.60.120.1440">
    <property type="match status" value="1"/>
</dbReference>
<dbReference type="GO" id="GO:0004553">
    <property type="term" value="F:hydrolase activity, hydrolyzing O-glycosyl compounds"/>
    <property type="evidence" value="ECO:0007669"/>
    <property type="project" value="InterPro"/>
</dbReference>
<dbReference type="SUPFAM" id="SSF49303">
    <property type="entry name" value="beta-Galactosidase/glucuronidase domain"/>
    <property type="match status" value="1"/>
</dbReference>
<dbReference type="CDD" id="cd06593">
    <property type="entry name" value="GH31_xylosidase_YicI"/>
    <property type="match status" value="1"/>
</dbReference>
<dbReference type="InterPro" id="IPR008979">
    <property type="entry name" value="Galactose-bd-like_sf"/>
</dbReference>
<dbReference type="InterPro" id="IPR006102">
    <property type="entry name" value="Ig-like_GH2"/>
</dbReference>
<dbReference type="InterPro" id="IPR017853">
    <property type="entry name" value="GH"/>
</dbReference>
<dbReference type="PROSITE" id="PS50022">
    <property type="entry name" value="FA58C_3"/>
    <property type="match status" value="1"/>
</dbReference>
<dbReference type="SUPFAM" id="SSF74650">
    <property type="entry name" value="Galactose mutarotase-like"/>
    <property type="match status" value="1"/>
</dbReference>
<dbReference type="Pfam" id="PF02837">
    <property type="entry name" value="Glyco_hydro_2_N"/>
    <property type="match status" value="1"/>
</dbReference>
<dbReference type="PANTHER" id="PTHR42732">
    <property type="entry name" value="BETA-GALACTOSIDASE"/>
    <property type="match status" value="1"/>
</dbReference>
<dbReference type="Gene3D" id="3.20.20.80">
    <property type="entry name" value="Glycosidases"/>
    <property type="match status" value="2"/>
</dbReference>
<dbReference type="InterPro" id="IPR006101">
    <property type="entry name" value="Glyco_hydro_2"/>
</dbReference>
<dbReference type="Gene3D" id="2.60.40.1760">
    <property type="entry name" value="glycosyl hydrolase (family 31)"/>
    <property type="match status" value="1"/>
</dbReference>
<dbReference type="SUPFAM" id="SSF51445">
    <property type="entry name" value="(Trans)glycosidases"/>
    <property type="match status" value="2"/>
</dbReference>
<dbReference type="InterPro" id="IPR000421">
    <property type="entry name" value="FA58C"/>
</dbReference>
<keyword evidence="4" id="KW-0326">Glycosidase</keyword>
<comment type="similarity">
    <text evidence="1">Belongs to the glycosyl hydrolase 2 family.</text>
</comment>
<evidence type="ECO:0000256" key="1">
    <source>
        <dbReference type="ARBA" id="ARBA00007401"/>
    </source>
</evidence>
<keyword evidence="8" id="KW-1185">Reference proteome</keyword>
<dbReference type="InterPro" id="IPR013783">
    <property type="entry name" value="Ig-like_fold"/>
</dbReference>
<dbReference type="NCBIfam" id="TIGR02989">
    <property type="entry name" value="Sig-70_gvs1"/>
    <property type="match status" value="1"/>
</dbReference>
<dbReference type="InterPro" id="IPR036388">
    <property type="entry name" value="WH-like_DNA-bd_sf"/>
</dbReference>
<organism evidence="7 8">
    <name type="scientific">Symbiodinium pilosum</name>
    <name type="common">Dinoflagellate</name>
    <dbReference type="NCBI Taxonomy" id="2952"/>
    <lineage>
        <taxon>Eukaryota</taxon>
        <taxon>Sar</taxon>
        <taxon>Alveolata</taxon>
        <taxon>Dinophyceae</taxon>
        <taxon>Suessiales</taxon>
        <taxon>Symbiodiniaceae</taxon>
        <taxon>Symbiodinium</taxon>
    </lineage>
</organism>
<dbReference type="InterPro" id="IPR040605">
    <property type="entry name" value="Glyco_hydro2_dom5"/>
</dbReference>
<protein>
    <recommendedName>
        <fullName evidence="6">F5/8 type C domain-containing protein</fullName>
    </recommendedName>
</protein>
<dbReference type="SUPFAM" id="SSF88659">
    <property type="entry name" value="Sigma3 and sigma4 domains of RNA polymerase sigma factors"/>
    <property type="match status" value="1"/>
</dbReference>
<dbReference type="InterPro" id="IPR011013">
    <property type="entry name" value="Gal_mutarotase_sf_dom"/>
</dbReference>
<dbReference type="InterPro" id="IPR013324">
    <property type="entry name" value="RNA_pol_sigma_r3/r4-like"/>
</dbReference>
<dbReference type="InterPro" id="IPR051913">
    <property type="entry name" value="GH2_Domain-Containing"/>
</dbReference>
<evidence type="ECO:0000256" key="5">
    <source>
        <dbReference type="SAM" id="MobiDB-lite"/>
    </source>
</evidence>
<dbReference type="Pfam" id="PF18565">
    <property type="entry name" value="Glyco_hydro2_C5"/>
    <property type="match status" value="1"/>
</dbReference>
<dbReference type="Pfam" id="PF04542">
    <property type="entry name" value="Sigma70_r2"/>
    <property type="match status" value="1"/>
</dbReference>
<dbReference type="Pfam" id="PF16355">
    <property type="entry name" value="DUF4982"/>
    <property type="match status" value="2"/>
</dbReference>
<feature type="region of interest" description="Disordered" evidence="5">
    <location>
        <begin position="2088"/>
        <end position="2118"/>
    </location>
</feature>
<name>A0A812W4B4_SYMPI</name>
<dbReference type="SUPFAM" id="SSF88946">
    <property type="entry name" value="Sigma2 domain of RNA polymerase sigma factors"/>
    <property type="match status" value="1"/>
</dbReference>
<dbReference type="Gene3D" id="2.60.120.260">
    <property type="entry name" value="Galactose-binding domain-like"/>
    <property type="match status" value="1"/>
</dbReference>
<dbReference type="Gene3D" id="1.10.10.10">
    <property type="entry name" value="Winged helix-like DNA-binding domain superfamily/Winged helix DNA-binding domain"/>
    <property type="match status" value="1"/>
</dbReference>
<dbReference type="EMBL" id="CAJNIZ010043667">
    <property type="protein sequence ID" value="CAE7665653.1"/>
    <property type="molecule type" value="Genomic_DNA"/>
</dbReference>
<dbReference type="InterPro" id="IPR006860">
    <property type="entry name" value="FecR"/>
</dbReference>
<dbReference type="SUPFAM" id="SSF51011">
    <property type="entry name" value="Glycosyl hydrolase domain"/>
    <property type="match status" value="1"/>
</dbReference>
<dbReference type="InterPro" id="IPR048395">
    <property type="entry name" value="Glyco_hydro_31_C"/>
</dbReference>
<dbReference type="CDD" id="cd14752">
    <property type="entry name" value="GH31_N"/>
    <property type="match status" value="1"/>
</dbReference>
<dbReference type="Proteomes" id="UP000649617">
    <property type="component" value="Unassembled WGS sequence"/>
</dbReference>
<dbReference type="InterPro" id="IPR036156">
    <property type="entry name" value="Beta-gal/glucu_dom_sf"/>
</dbReference>
<dbReference type="InterPro" id="IPR014284">
    <property type="entry name" value="RNA_pol_sigma-70_dom"/>
</dbReference>
<dbReference type="GO" id="GO:0005975">
    <property type="term" value="P:carbohydrate metabolic process"/>
    <property type="evidence" value="ECO:0007669"/>
    <property type="project" value="InterPro"/>
</dbReference>
<dbReference type="InterPro" id="IPR007627">
    <property type="entry name" value="RNA_pol_sigma70_r2"/>
</dbReference>
<dbReference type="InterPro" id="IPR023232">
    <property type="entry name" value="Glyco_hydro_2_AS"/>
</dbReference>
<dbReference type="InterPro" id="IPR006104">
    <property type="entry name" value="Glyco_hydro_2_N"/>
</dbReference>
<reference evidence="7" key="1">
    <citation type="submission" date="2021-02" db="EMBL/GenBank/DDBJ databases">
        <authorList>
            <person name="Dougan E. K."/>
            <person name="Rhodes N."/>
            <person name="Thang M."/>
            <person name="Chan C."/>
        </authorList>
    </citation>
    <scope>NUCLEOTIDE SEQUENCE</scope>
</reference>
<dbReference type="Pfam" id="PF00754">
    <property type="entry name" value="F5_F8_type_C"/>
    <property type="match status" value="1"/>
</dbReference>
<evidence type="ECO:0000313" key="7">
    <source>
        <dbReference type="EMBL" id="CAE7665653.1"/>
    </source>
</evidence>
<evidence type="ECO:0000313" key="8">
    <source>
        <dbReference type="Proteomes" id="UP000649617"/>
    </source>
</evidence>
<comment type="caution">
    <text evidence="7">The sequence shown here is derived from an EMBL/GenBank/DDBJ whole genome shotgun (WGS) entry which is preliminary data.</text>
</comment>
<dbReference type="InterPro" id="IPR006103">
    <property type="entry name" value="Glyco_hydro_2_cat"/>
</dbReference>
<dbReference type="Gene3D" id="2.60.40.1180">
    <property type="entry name" value="Golgi alpha-mannosidase II"/>
    <property type="match status" value="1"/>
</dbReference>
<dbReference type="GO" id="GO:0016987">
    <property type="term" value="F:sigma factor activity"/>
    <property type="evidence" value="ECO:0007669"/>
    <property type="project" value="InterPro"/>
</dbReference>
<proteinExistence type="inferred from homology"/>
<feature type="domain" description="F5/8 type C" evidence="6">
    <location>
        <begin position="2060"/>
        <end position="2160"/>
    </location>
</feature>
<dbReference type="Pfam" id="PF08281">
    <property type="entry name" value="Sigma70_r4_2"/>
    <property type="match status" value="1"/>
</dbReference>
<dbReference type="GO" id="GO:0030246">
    <property type="term" value="F:carbohydrate binding"/>
    <property type="evidence" value="ECO:0007669"/>
    <property type="project" value="InterPro"/>
</dbReference>
<dbReference type="Gene3D" id="1.10.1740.10">
    <property type="match status" value="1"/>
</dbReference>
<dbReference type="InterPro" id="IPR013249">
    <property type="entry name" value="RNA_pol_sigma70_r4_t2"/>
</dbReference>
<keyword evidence="3" id="KW-0378">Hydrolase</keyword>
<dbReference type="Pfam" id="PF21365">
    <property type="entry name" value="Glyco_hydro_31_3rd"/>
    <property type="match status" value="1"/>
</dbReference>
<dbReference type="SUPFAM" id="SSF49785">
    <property type="entry name" value="Galactose-binding domain-like"/>
    <property type="match status" value="2"/>
</dbReference>
<evidence type="ECO:0000256" key="3">
    <source>
        <dbReference type="ARBA" id="ARBA00022801"/>
    </source>
</evidence>